<sequence>MVDWSLLPKDLLELINGRFETCFEAVHLRSVCSLWVRPYLGRVINTDLALTTFSPFSVATLGLKAISIAYLKKNPKFLFRYQTPFDADCLIVGISQSTSDKHKSVWSLPGFGFTSEYGKVLNTLSSQIIPLGHNYMINFNAITTMRYRTMRRNFLEKVAFLPLDSEDGGDFTLVAGVEIHSVTQAHECYWEALVVSGDDEVLLVQRFSPGEDHDEHVRTWFRIFRLEEENQRRWVRVSDLVERVVFLGVNWNFCYLAKEVPGVKGNCVMFIQPNTILDRILVFDLGTRNTTQASTVCRGMGMGMLGENKESNSFCNASS</sequence>
<organism evidence="2 3">
    <name type="scientific">Brassica napus</name>
    <name type="common">Rape</name>
    <dbReference type="NCBI Taxonomy" id="3708"/>
    <lineage>
        <taxon>Eukaryota</taxon>
        <taxon>Viridiplantae</taxon>
        <taxon>Streptophyta</taxon>
        <taxon>Embryophyta</taxon>
        <taxon>Tracheophyta</taxon>
        <taxon>Spermatophyta</taxon>
        <taxon>Magnoliopsida</taxon>
        <taxon>eudicotyledons</taxon>
        <taxon>Gunneridae</taxon>
        <taxon>Pentapetalae</taxon>
        <taxon>rosids</taxon>
        <taxon>malvids</taxon>
        <taxon>Brassicales</taxon>
        <taxon>Brassicaceae</taxon>
        <taxon>Brassiceae</taxon>
        <taxon>Brassica</taxon>
    </lineage>
</organism>
<dbReference type="PANTHER" id="PTHR47123">
    <property type="entry name" value="F-BOX PROTEIN SKIP23"/>
    <property type="match status" value="1"/>
</dbReference>
<comment type="caution">
    <text evidence="2">The sequence shown here is derived from an EMBL/GenBank/DDBJ whole genome shotgun (WGS) entry which is preliminary data.</text>
</comment>
<reference evidence="2 3" key="1">
    <citation type="submission" date="2021-05" db="EMBL/GenBank/DDBJ databases">
        <title>Genome Assembly of Synthetic Allotetraploid Brassica napus Reveals Homoeologous Exchanges between Subgenomes.</title>
        <authorList>
            <person name="Davis J.T."/>
        </authorList>
    </citation>
    <scope>NUCLEOTIDE SEQUENCE [LARGE SCALE GENOMIC DNA]</scope>
    <source>
        <strain evidence="3">cv. Da-Ae</strain>
        <tissue evidence="2">Seedling</tissue>
    </source>
</reference>
<dbReference type="InterPro" id="IPR005174">
    <property type="entry name" value="KIB1-4_b-propeller"/>
</dbReference>
<keyword evidence="3" id="KW-1185">Reference proteome</keyword>
<evidence type="ECO:0000313" key="2">
    <source>
        <dbReference type="EMBL" id="KAH0856897.1"/>
    </source>
</evidence>
<dbReference type="InterPro" id="IPR051304">
    <property type="entry name" value="SCF_F-box_domain"/>
</dbReference>
<dbReference type="Proteomes" id="UP000824890">
    <property type="component" value="Unassembled WGS sequence"/>
</dbReference>
<dbReference type="PANTHER" id="PTHR47123:SF8">
    <property type="entry name" value="DUF295 DOMAIN-CONTAINING PROTEIN"/>
    <property type="match status" value="1"/>
</dbReference>
<dbReference type="EMBL" id="JAGKQM010000019">
    <property type="protein sequence ID" value="KAH0856897.1"/>
    <property type="molecule type" value="Genomic_DNA"/>
</dbReference>
<evidence type="ECO:0000259" key="1">
    <source>
        <dbReference type="Pfam" id="PF03478"/>
    </source>
</evidence>
<accession>A0ABQ7XLU1</accession>
<gene>
    <name evidence="2" type="ORF">HID58_085158</name>
</gene>
<proteinExistence type="predicted"/>
<feature type="domain" description="KIB1-4 beta-propeller" evidence="1">
    <location>
        <begin position="187"/>
        <end position="278"/>
    </location>
</feature>
<dbReference type="Pfam" id="PF03478">
    <property type="entry name" value="Beta-prop_KIB1-4"/>
    <property type="match status" value="1"/>
</dbReference>
<protein>
    <recommendedName>
        <fullName evidence="1">KIB1-4 beta-propeller domain-containing protein</fullName>
    </recommendedName>
</protein>
<name>A0ABQ7XLU1_BRANA</name>
<evidence type="ECO:0000313" key="3">
    <source>
        <dbReference type="Proteomes" id="UP000824890"/>
    </source>
</evidence>